<sequence>MLSLPSNCPTDRSSFWSLRETMTVERFSQLRISETQLTLCHPERELLPLILANCNYTLQKGGQTGSSYDLRVIQTQLARRFLAGKPLIQAVNTVYSLNCWSFFFFLELSNASYRISATTTVLRSYTDVCDAVFVIEIGLRFLGKGGGDPEGQLLSYLTESLKMGPQISNTVAKGLVESKLKHSIFTWQLLNSWKSELMLSRKQVSLKKPRKLQLYNRCGNANVETFALELHEILLLKTKLTVVFSMFPLPAVCSIRCTLESHLEQKNLPPLQGLQELPDDILLGKGADVWRAAVEFKRR</sequence>
<dbReference type="GO" id="GO:0006511">
    <property type="term" value="P:ubiquitin-dependent protein catabolic process"/>
    <property type="evidence" value="ECO:0007669"/>
    <property type="project" value="TreeGrafter"/>
</dbReference>
<dbReference type="GeneTree" id="ENSGT00630000089884"/>
<keyword evidence="2" id="KW-1185">Reference proteome</keyword>
<dbReference type="GO" id="GO:0002040">
    <property type="term" value="P:sprouting angiogenesis"/>
    <property type="evidence" value="ECO:0007669"/>
    <property type="project" value="TreeGrafter"/>
</dbReference>
<dbReference type="GO" id="GO:0005730">
    <property type="term" value="C:nucleolus"/>
    <property type="evidence" value="ECO:0007669"/>
    <property type="project" value="TreeGrafter"/>
</dbReference>
<dbReference type="GO" id="GO:2000051">
    <property type="term" value="P:negative regulation of non-canonical Wnt signaling pathway"/>
    <property type="evidence" value="ECO:0007669"/>
    <property type="project" value="TreeGrafter"/>
</dbReference>
<dbReference type="GO" id="GO:0016020">
    <property type="term" value="C:membrane"/>
    <property type="evidence" value="ECO:0007669"/>
    <property type="project" value="TreeGrafter"/>
</dbReference>
<dbReference type="GO" id="GO:0004842">
    <property type="term" value="F:ubiquitin-protein transferase activity"/>
    <property type="evidence" value="ECO:0007669"/>
    <property type="project" value="InterPro"/>
</dbReference>
<dbReference type="Ensembl" id="ENSXCOT00000004493.1">
    <property type="protein sequence ID" value="ENSXCOP00000004440.1"/>
    <property type="gene ID" value="ENSXCOG00000003507.1"/>
</dbReference>
<organism evidence="1 2">
    <name type="scientific">Xiphophorus couchianus</name>
    <name type="common">Monterrey platyfish</name>
    <dbReference type="NCBI Taxonomy" id="32473"/>
    <lineage>
        <taxon>Eukaryota</taxon>
        <taxon>Metazoa</taxon>
        <taxon>Chordata</taxon>
        <taxon>Craniata</taxon>
        <taxon>Vertebrata</taxon>
        <taxon>Euteleostomi</taxon>
        <taxon>Actinopterygii</taxon>
        <taxon>Neopterygii</taxon>
        <taxon>Teleostei</taxon>
        <taxon>Neoteleostei</taxon>
        <taxon>Acanthomorphata</taxon>
        <taxon>Ovalentaria</taxon>
        <taxon>Atherinomorphae</taxon>
        <taxon>Cyprinodontiformes</taxon>
        <taxon>Poeciliidae</taxon>
        <taxon>Poeciliinae</taxon>
        <taxon>Xiphophorus</taxon>
    </lineage>
</organism>
<dbReference type="GO" id="GO:0005829">
    <property type="term" value="C:cytosol"/>
    <property type="evidence" value="ECO:0007669"/>
    <property type="project" value="TreeGrafter"/>
</dbReference>
<evidence type="ECO:0000313" key="2">
    <source>
        <dbReference type="Proteomes" id="UP000261380"/>
    </source>
</evidence>
<name>A0A3B5L271_9TELE</name>
<dbReference type="Proteomes" id="UP000261380">
    <property type="component" value="Unplaced"/>
</dbReference>
<proteinExistence type="predicted"/>
<accession>A0A3B5L271</accession>
<dbReference type="GO" id="GO:0016887">
    <property type="term" value="F:ATP hydrolysis activity"/>
    <property type="evidence" value="ECO:0007669"/>
    <property type="project" value="InterPro"/>
</dbReference>
<protein>
    <submittedName>
        <fullName evidence="1">Uncharacterized protein</fullName>
    </submittedName>
</protein>
<evidence type="ECO:0000313" key="1">
    <source>
        <dbReference type="Ensembl" id="ENSXCOP00000004440.1"/>
    </source>
</evidence>
<dbReference type="InterPro" id="IPR031248">
    <property type="entry name" value="RNF213"/>
</dbReference>
<reference evidence="1" key="2">
    <citation type="submission" date="2025-09" db="UniProtKB">
        <authorList>
            <consortium name="Ensembl"/>
        </authorList>
    </citation>
    <scope>IDENTIFICATION</scope>
</reference>
<dbReference type="PANTHER" id="PTHR22605">
    <property type="entry name" value="RZ-TYPE DOMAIN-CONTAINING PROTEIN"/>
    <property type="match status" value="1"/>
</dbReference>
<reference evidence="1" key="1">
    <citation type="submission" date="2025-08" db="UniProtKB">
        <authorList>
            <consortium name="Ensembl"/>
        </authorList>
    </citation>
    <scope>IDENTIFICATION</scope>
</reference>
<dbReference type="PANTHER" id="PTHR22605:SF21">
    <property type="entry name" value="E3 UBIQUITIN-PROTEIN LIGASE RNF213-BETA"/>
    <property type="match status" value="1"/>
</dbReference>
<dbReference type="AlphaFoldDB" id="A0A3B5L271"/>